<proteinExistence type="inferred from homology"/>
<dbReference type="FunFam" id="1.10.10.10:FF:000001">
    <property type="entry name" value="LysR family transcriptional regulator"/>
    <property type="match status" value="1"/>
</dbReference>
<dbReference type="Gene3D" id="1.10.10.10">
    <property type="entry name" value="Winged helix-like DNA-binding domain superfamily/Winged helix DNA-binding domain"/>
    <property type="match status" value="1"/>
</dbReference>
<accession>A0A7Y7IUJ5</accession>
<dbReference type="InterPro" id="IPR000847">
    <property type="entry name" value="LysR_HTH_N"/>
</dbReference>
<dbReference type="SUPFAM" id="SSF46785">
    <property type="entry name" value="Winged helix' DNA-binding domain"/>
    <property type="match status" value="1"/>
</dbReference>
<evidence type="ECO:0000256" key="1">
    <source>
        <dbReference type="ARBA" id="ARBA00009437"/>
    </source>
</evidence>
<sequence length="340" mass="36857">MEIRHLRSFCALAETLHFGMAADRLNIVQPALSTHIKQLEQHVGTRLVERSHHHVRLTAAGRDFLRHARDILHGIDRAIASARNVGSGAAGTLRIGAVSSALNLFLAHTIRAFEESCPGVEITLLTLDSCRQVAALAQGQLDLGFVRMPIARDNVEIRTIAYEDFDVVMARGHSLSGYARLTPEALSGQTILMLSRENAPGFHDALSRASHLQDLPSKKIKYFHEYTSAIQMAGVGLGVAIVPTCAVISTGDEIRRVPLDLGAHRSEIGAAWVDPLPPLAERLLSRLDMARIDTARIGGPDNRVRPCDGASGPGQNRACSEPKIWRGAPAKSCCVSPDME</sequence>
<dbReference type="Pfam" id="PF03466">
    <property type="entry name" value="LysR_substrate"/>
    <property type="match status" value="1"/>
</dbReference>
<organism evidence="6 7">
    <name type="scientific">Nguyenibacter vanlangensis</name>
    <dbReference type="NCBI Taxonomy" id="1216886"/>
    <lineage>
        <taxon>Bacteria</taxon>
        <taxon>Pseudomonadati</taxon>
        <taxon>Pseudomonadota</taxon>
        <taxon>Alphaproteobacteria</taxon>
        <taxon>Acetobacterales</taxon>
        <taxon>Acetobacteraceae</taxon>
        <taxon>Nguyenibacter</taxon>
    </lineage>
</organism>
<dbReference type="EMBL" id="JABXXP010000032">
    <property type="protein sequence ID" value="NVN10333.1"/>
    <property type="molecule type" value="Genomic_DNA"/>
</dbReference>
<evidence type="ECO:0000256" key="2">
    <source>
        <dbReference type="ARBA" id="ARBA00023015"/>
    </source>
</evidence>
<dbReference type="Proteomes" id="UP000534870">
    <property type="component" value="Unassembled WGS sequence"/>
</dbReference>
<dbReference type="PRINTS" id="PR00039">
    <property type="entry name" value="HTHLYSR"/>
</dbReference>
<dbReference type="Pfam" id="PF00126">
    <property type="entry name" value="HTH_1"/>
    <property type="match status" value="1"/>
</dbReference>
<dbReference type="InterPro" id="IPR005119">
    <property type="entry name" value="LysR_subst-bd"/>
</dbReference>
<gene>
    <name evidence="6" type="ORF">HUK84_04070</name>
</gene>
<evidence type="ECO:0000256" key="3">
    <source>
        <dbReference type="ARBA" id="ARBA00023125"/>
    </source>
</evidence>
<reference evidence="6 7" key="1">
    <citation type="submission" date="2020-06" db="EMBL/GenBank/DDBJ databases">
        <title>Description of novel acetic acid bacteria.</title>
        <authorList>
            <person name="Sombolestani A."/>
        </authorList>
    </citation>
    <scope>NUCLEOTIDE SEQUENCE [LARGE SCALE GENOMIC DNA]</scope>
    <source>
        <strain evidence="6 7">LMG 31431</strain>
    </source>
</reference>
<keyword evidence="3" id="KW-0238">DNA-binding</keyword>
<dbReference type="PROSITE" id="PS50931">
    <property type="entry name" value="HTH_LYSR"/>
    <property type="match status" value="1"/>
</dbReference>
<keyword evidence="4" id="KW-0804">Transcription</keyword>
<dbReference type="Gene3D" id="3.40.190.10">
    <property type="entry name" value="Periplasmic binding protein-like II"/>
    <property type="match status" value="2"/>
</dbReference>
<dbReference type="InterPro" id="IPR036390">
    <property type="entry name" value="WH_DNA-bd_sf"/>
</dbReference>
<evidence type="ECO:0000259" key="5">
    <source>
        <dbReference type="PROSITE" id="PS50931"/>
    </source>
</evidence>
<comment type="similarity">
    <text evidence="1">Belongs to the LysR transcriptional regulatory family.</text>
</comment>
<dbReference type="PANTHER" id="PTHR30346:SF0">
    <property type="entry name" value="HCA OPERON TRANSCRIPTIONAL ACTIVATOR HCAR"/>
    <property type="match status" value="1"/>
</dbReference>
<keyword evidence="2" id="KW-0805">Transcription regulation</keyword>
<evidence type="ECO:0000313" key="6">
    <source>
        <dbReference type="EMBL" id="NVN10333.1"/>
    </source>
</evidence>
<dbReference type="GO" id="GO:0003677">
    <property type="term" value="F:DNA binding"/>
    <property type="evidence" value="ECO:0007669"/>
    <property type="project" value="UniProtKB-KW"/>
</dbReference>
<feature type="domain" description="HTH lysR-type" evidence="5">
    <location>
        <begin position="1"/>
        <end position="58"/>
    </location>
</feature>
<protein>
    <submittedName>
        <fullName evidence="6">LysR family transcriptional regulator</fullName>
    </submittedName>
</protein>
<comment type="caution">
    <text evidence="6">The sequence shown here is derived from an EMBL/GenBank/DDBJ whole genome shotgun (WGS) entry which is preliminary data.</text>
</comment>
<evidence type="ECO:0000313" key="7">
    <source>
        <dbReference type="Proteomes" id="UP000534870"/>
    </source>
</evidence>
<dbReference type="RefSeq" id="WP_176639111.1">
    <property type="nucleotide sequence ID" value="NZ_JABXXP010000032.1"/>
</dbReference>
<dbReference type="SUPFAM" id="SSF53850">
    <property type="entry name" value="Periplasmic binding protein-like II"/>
    <property type="match status" value="1"/>
</dbReference>
<dbReference type="GO" id="GO:0032993">
    <property type="term" value="C:protein-DNA complex"/>
    <property type="evidence" value="ECO:0007669"/>
    <property type="project" value="TreeGrafter"/>
</dbReference>
<name>A0A7Y7IUJ5_9PROT</name>
<dbReference type="PANTHER" id="PTHR30346">
    <property type="entry name" value="TRANSCRIPTIONAL DUAL REGULATOR HCAR-RELATED"/>
    <property type="match status" value="1"/>
</dbReference>
<dbReference type="InterPro" id="IPR036388">
    <property type="entry name" value="WH-like_DNA-bd_sf"/>
</dbReference>
<evidence type="ECO:0000256" key="4">
    <source>
        <dbReference type="ARBA" id="ARBA00023163"/>
    </source>
</evidence>
<dbReference type="CDD" id="cd08414">
    <property type="entry name" value="PBP2_LTTR_aromatics_like"/>
    <property type="match status" value="1"/>
</dbReference>
<dbReference type="AlphaFoldDB" id="A0A7Y7IUJ5"/>
<dbReference type="GO" id="GO:0003700">
    <property type="term" value="F:DNA-binding transcription factor activity"/>
    <property type="evidence" value="ECO:0007669"/>
    <property type="project" value="InterPro"/>
</dbReference>